<reference evidence="3 4" key="1">
    <citation type="submission" date="2017-08" db="EMBL/GenBank/DDBJ databases">
        <title>Complete genome sequence of Mucilaginibacter sp. strain BJC16-A31.</title>
        <authorList>
            <consortium name="Henan University of Science and Technology"/>
            <person name="You X."/>
        </authorList>
    </citation>
    <scope>NUCLEOTIDE SEQUENCE [LARGE SCALE GENOMIC DNA]</scope>
    <source>
        <strain evidence="3 4">BJC16-A31</strain>
    </source>
</reference>
<dbReference type="InterPro" id="IPR000572">
    <property type="entry name" value="OxRdtase_Mopterin-bd_dom"/>
</dbReference>
<gene>
    <name evidence="3" type="ORF">MuYL_3023</name>
</gene>
<dbReference type="InterPro" id="IPR036374">
    <property type="entry name" value="OxRdtase_Mopterin-bd_sf"/>
</dbReference>
<protein>
    <submittedName>
        <fullName evidence="3">Molybdopterin-binding protein</fullName>
    </submittedName>
</protein>
<dbReference type="Gene3D" id="3.90.420.10">
    <property type="entry name" value="Oxidoreductase, molybdopterin-binding domain"/>
    <property type="match status" value="1"/>
</dbReference>
<dbReference type="Proteomes" id="UP000215002">
    <property type="component" value="Chromosome"/>
</dbReference>
<keyword evidence="1" id="KW-0732">Signal</keyword>
<sequence length="167" mass="18414">MKNKLIFSTLLILLTITYQSFAQSLVSQSSVKITGELTSPLDLKISDLDQYAQTEVMRTDKDGKEHRYSGVVLSAILQKAGVTLGSELKGKNLTKYVEVTAADGYQVVFALAELDKNFTDRLVILANKADGKPLLPSEGPFRIIVQDEKKPARCVRQVTGIRVLISK</sequence>
<organism evidence="3 4">
    <name type="scientific">Mucilaginibacter xinganensis</name>
    <dbReference type="NCBI Taxonomy" id="1234841"/>
    <lineage>
        <taxon>Bacteria</taxon>
        <taxon>Pseudomonadati</taxon>
        <taxon>Bacteroidota</taxon>
        <taxon>Sphingobacteriia</taxon>
        <taxon>Sphingobacteriales</taxon>
        <taxon>Sphingobacteriaceae</taxon>
        <taxon>Mucilaginibacter</taxon>
    </lineage>
</organism>
<proteinExistence type="predicted"/>
<feature type="domain" description="Oxidoreductase molybdopterin-binding" evidence="2">
    <location>
        <begin position="31"/>
        <end position="163"/>
    </location>
</feature>
<dbReference type="AlphaFoldDB" id="A0A223NZA1"/>
<evidence type="ECO:0000313" key="3">
    <source>
        <dbReference type="EMBL" id="ASU34908.1"/>
    </source>
</evidence>
<name>A0A223NZA1_9SPHI</name>
<evidence type="ECO:0000313" key="4">
    <source>
        <dbReference type="Proteomes" id="UP000215002"/>
    </source>
</evidence>
<feature type="chain" id="PRO_5013030676" evidence="1">
    <location>
        <begin position="23"/>
        <end position="167"/>
    </location>
</feature>
<evidence type="ECO:0000259" key="2">
    <source>
        <dbReference type="Pfam" id="PF00174"/>
    </source>
</evidence>
<dbReference type="KEGG" id="muc:MuYL_3023"/>
<dbReference type="EMBL" id="CP022743">
    <property type="protein sequence ID" value="ASU34908.1"/>
    <property type="molecule type" value="Genomic_DNA"/>
</dbReference>
<accession>A0A223NZA1</accession>
<feature type="signal peptide" evidence="1">
    <location>
        <begin position="1"/>
        <end position="22"/>
    </location>
</feature>
<dbReference type="SUPFAM" id="SSF56524">
    <property type="entry name" value="Oxidoreductase molybdopterin-binding domain"/>
    <property type="match status" value="1"/>
</dbReference>
<dbReference type="OrthoDB" id="482420at2"/>
<evidence type="ECO:0000256" key="1">
    <source>
        <dbReference type="SAM" id="SignalP"/>
    </source>
</evidence>
<dbReference type="Pfam" id="PF00174">
    <property type="entry name" value="Oxidored_molyb"/>
    <property type="match status" value="1"/>
</dbReference>
<keyword evidence="4" id="KW-1185">Reference proteome</keyword>
<dbReference type="RefSeq" id="WP_094571193.1">
    <property type="nucleotide sequence ID" value="NZ_CP022743.1"/>
</dbReference>